<evidence type="ECO:0000313" key="2">
    <source>
        <dbReference type="EMBL" id="CCO46261.1"/>
    </source>
</evidence>
<accession>A0AAV2VNG1</accession>
<comment type="caution">
    <text evidence="2">The sequence shown here is derived from an EMBL/GenBank/DDBJ whole genome shotgun (WGS) entry which is preliminary data.</text>
</comment>
<protein>
    <submittedName>
        <fullName evidence="2">Uncharacterized protein</fullName>
    </submittedName>
</protein>
<gene>
    <name evidence="2" type="ORF">VIBNISOn1_1720061</name>
</gene>
<dbReference type="AlphaFoldDB" id="A0AAV2VNG1"/>
<reference evidence="2 3" key="1">
    <citation type="journal article" date="2013" name="ISME J.">
        <title>Comparative genomics of pathogenic lineages of Vibrio nigripulchritudo identifies virulence-associated traits.</title>
        <authorList>
            <person name="Goudenege D."/>
            <person name="Labreuche Y."/>
            <person name="Krin E."/>
            <person name="Ansquer D."/>
            <person name="Mangenot S."/>
            <person name="Calteau A."/>
            <person name="Medigue C."/>
            <person name="Mazel D."/>
            <person name="Polz M.F."/>
            <person name="Le Roux F."/>
        </authorList>
    </citation>
    <scope>NUCLEOTIDE SEQUENCE [LARGE SCALE GENOMIC DNA]</scope>
    <source>
        <strain evidence="2 3">SOn1</strain>
    </source>
</reference>
<dbReference type="Proteomes" id="UP000018211">
    <property type="component" value="Unassembled WGS sequence"/>
</dbReference>
<dbReference type="RefSeq" id="WP_022611455.1">
    <property type="nucleotide sequence ID" value="NZ_LK391965.1"/>
</dbReference>
<proteinExistence type="predicted"/>
<organism evidence="2 3">
    <name type="scientific">Vibrio nigripulchritudo SOn1</name>
    <dbReference type="NCBI Taxonomy" id="1238450"/>
    <lineage>
        <taxon>Bacteria</taxon>
        <taxon>Pseudomonadati</taxon>
        <taxon>Pseudomonadota</taxon>
        <taxon>Gammaproteobacteria</taxon>
        <taxon>Vibrionales</taxon>
        <taxon>Vibrionaceae</taxon>
        <taxon>Vibrio</taxon>
    </lineage>
</organism>
<feature type="region of interest" description="Disordered" evidence="1">
    <location>
        <begin position="33"/>
        <end position="69"/>
    </location>
</feature>
<name>A0AAV2VNG1_9VIBR</name>
<feature type="compositionally biased region" description="Polar residues" evidence="1">
    <location>
        <begin position="36"/>
        <end position="47"/>
    </location>
</feature>
<sequence>MSYNSKTTSQSLAEVASKILRDDNASKIAKSLAGSALSQSNTPNQTGAELETKASKVMRSKKYSEETRSLAASILSQANRKR</sequence>
<evidence type="ECO:0000256" key="1">
    <source>
        <dbReference type="SAM" id="MobiDB-lite"/>
    </source>
</evidence>
<evidence type="ECO:0000313" key="3">
    <source>
        <dbReference type="Proteomes" id="UP000018211"/>
    </source>
</evidence>
<dbReference type="EMBL" id="CAOF01000082">
    <property type="protein sequence ID" value="CCO46261.1"/>
    <property type="molecule type" value="Genomic_DNA"/>
</dbReference>